<evidence type="ECO:0000313" key="3">
    <source>
        <dbReference type="EMBL" id="MBA8825818.1"/>
    </source>
</evidence>
<dbReference type="Proteomes" id="UP000569329">
    <property type="component" value="Unassembled WGS sequence"/>
</dbReference>
<evidence type="ECO:0000256" key="1">
    <source>
        <dbReference type="SAM" id="MobiDB-lite"/>
    </source>
</evidence>
<comment type="caution">
    <text evidence="3">The sequence shown here is derived from an EMBL/GenBank/DDBJ whole genome shotgun (WGS) entry which is preliminary data.</text>
</comment>
<keyword evidence="2" id="KW-0812">Transmembrane</keyword>
<dbReference type="RefSeq" id="WP_328796195.1">
    <property type="nucleotide sequence ID" value="NZ_JACGWZ010000004.1"/>
</dbReference>
<accession>A0A839E4H4</accession>
<feature type="transmembrane region" description="Helical" evidence="2">
    <location>
        <begin position="137"/>
        <end position="160"/>
    </location>
</feature>
<feature type="transmembrane region" description="Helical" evidence="2">
    <location>
        <begin position="67"/>
        <end position="84"/>
    </location>
</feature>
<organism evidence="3 4">
    <name type="scientific">Halosaccharopolyspora lacisalsi</name>
    <dbReference type="NCBI Taxonomy" id="1000566"/>
    <lineage>
        <taxon>Bacteria</taxon>
        <taxon>Bacillati</taxon>
        <taxon>Actinomycetota</taxon>
        <taxon>Actinomycetes</taxon>
        <taxon>Pseudonocardiales</taxon>
        <taxon>Pseudonocardiaceae</taxon>
        <taxon>Halosaccharopolyspora</taxon>
    </lineage>
</organism>
<keyword evidence="2" id="KW-0472">Membrane</keyword>
<dbReference type="InterPro" id="IPR019051">
    <property type="entry name" value="Trp_biosyn_TM_oprn/chp"/>
</dbReference>
<sequence length="207" mass="21882">MITRQEPEKTGSSGTRRPLPVVIVLMLATAALLWGASALDWGVRRYGTPFTGEKTFTATGAMVRPELGPLALATLAAIAAVLATGGWMRRLIGMLVVAEGGLLGWRVVDWYLRGRPLPMGEVPAGSTPLGPASVSPFGPLLVVAAALVLVTAGLVAALYARRMPAMGAKYSAPKAAKQESRDPDRRLWDALDQGEDPTESADPQQRP</sequence>
<feature type="compositionally biased region" description="Basic and acidic residues" evidence="1">
    <location>
        <begin position="176"/>
        <end position="189"/>
    </location>
</feature>
<name>A0A839E4H4_9PSEU</name>
<evidence type="ECO:0000313" key="4">
    <source>
        <dbReference type="Proteomes" id="UP000569329"/>
    </source>
</evidence>
<feature type="transmembrane region" description="Helical" evidence="2">
    <location>
        <begin position="91"/>
        <end position="108"/>
    </location>
</feature>
<gene>
    <name evidence="3" type="ORF">FHX42_003184</name>
</gene>
<protein>
    <submittedName>
        <fullName evidence="3">Putative membrane protein (TIGR02234 family)</fullName>
    </submittedName>
</protein>
<dbReference type="Pfam" id="PF09534">
    <property type="entry name" value="Trp_oprn_chp"/>
    <property type="match status" value="1"/>
</dbReference>
<keyword evidence="2" id="KW-1133">Transmembrane helix</keyword>
<dbReference type="EMBL" id="JACGWZ010000004">
    <property type="protein sequence ID" value="MBA8825818.1"/>
    <property type="molecule type" value="Genomic_DNA"/>
</dbReference>
<evidence type="ECO:0000256" key="2">
    <source>
        <dbReference type="SAM" id="Phobius"/>
    </source>
</evidence>
<proteinExistence type="predicted"/>
<feature type="transmembrane region" description="Helical" evidence="2">
    <location>
        <begin position="21"/>
        <end position="39"/>
    </location>
</feature>
<keyword evidence="4" id="KW-1185">Reference proteome</keyword>
<dbReference type="AlphaFoldDB" id="A0A839E4H4"/>
<reference evidence="3 4" key="1">
    <citation type="submission" date="2020-07" db="EMBL/GenBank/DDBJ databases">
        <title>Sequencing the genomes of 1000 actinobacteria strains.</title>
        <authorList>
            <person name="Klenk H.-P."/>
        </authorList>
    </citation>
    <scope>NUCLEOTIDE SEQUENCE [LARGE SCALE GENOMIC DNA]</scope>
    <source>
        <strain evidence="3 4">DSM 45975</strain>
    </source>
</reference>
<feature type="region of interest" description="Disordered" evidence="1">
    <location>
        <begin position="169"/>
        <end position="207"/>
    </location>
</feature>